<feature type="compositionally biased region" description="Basic and acidic residues" evidence="1">
    <location>
        <begin position="52"/>
        <end position="69"/>
    </location>
</feature>
<dbReference type="OrthoDB" id="4327803at2"/>
<keyword evidence="3" id="KW-1185">Reference proteome</keyword>
<evidence type="ECO:0000313" key="3">
    <source>
        <dbReference type="Proteomes" id="UP000283128"/>
    </source>
</evidence>
<dbReference type="EMBL" id="RZYA01000022">
    <property type="protein sequence ID" value="RVU17911.1"/>
    <property type="molecule type" value="Genomic_DNA"/>
</dbReference>
<sequence>MPASERDVPQRSRTTPGQDDVPQAGGSGPSMSELLASCAAATAVSTPPADEAPGKGVREGGAVEERDAA</sequence>
<name>A0A437P6K1_9ACTN</name>
<organism evidence="2 3">
    <name type="scientific">Streptomyces antnestii</name>
    <dbReference type="NCBI Taxonomy" id="2494256"/>
    <lineage>
        <taxon>Bacteria</taxon>
        <taxon>Bacillati</taxon>
        <taxon>Actinomycetota</taxon>
        <taxon>Actinomycetes</taxon>
        <taxon>Kitasatosporales</taxon>
        <taxon>Streptomycetaceae</taxon>
        <taxon>Streptomyces</taxon>
    </lineage>
</organism>
<reference evidence="2 3" key="1">
    <citation type="submission" date="2019-01" db="EMBL/GenBank/DDBJ databases">
        <title>Genome sequences of Streptomyces and Rhizobium isolates collected from root and soil.</title>
        <authorList>
            <person name="Chhettri S."/>
            <person name="Sevigny J.L."/>
            <person name="Sen A."/>
            <person name="Ennis N."/>
            <person name="Tisa L."/>
        </authorList>
    </citation>
    <scope>NUCLEOTIDE SEQUENCE [LARGE SCALE GENOMIC DNA]</scope>
    <source>
        <strain evidence="2 3">San01</strain>
    </source>
</reference>
<evidence type="ECO:0000313" key="2">
    <source>
        <dbReference type="EMBL" id="RVU17911.1"/>
    </source>
</evidence>
<dbReference type="RefSeq" id="WP_127832058.1">
    <property type="nucleotide sequence ID" value="NZ_RZYA01000022.1"/>
</dbReference>
<feature type="compositionally biased region" description="Basic and acidic residues" evidence="1">
    <location>
        <begin position="1"/>
        <end position="10"/>
    </location>
</feature>
<gene>
    <name evidence="2" type="ORF">EOT10_32950</name>
</gene>
<evidence type="ECO:0000256" key="1">
    <source>
        <dbReference type="SAM" id="MobiDB-lite"/>
    </source>
</evidence>
<dbReference type="AlphaFoldDB" id="A0A437P6K1"/>
<accession>A0A437P6K1</accession>
<dbReference type="Proteomes" id="UP000283128">
    <property type="component" value="Unassembled WGS sequence"/>
</dbReference>
<comment type="caution">
    <text evidence="2">The sequence shown here is derived from an EMBL/GenBank/DDBJ whole genome shotgun (WGS) entry which is preliminary data.</text>
</comment>
<feature type="region of interest" description="Disordered" evidence="1">
    <location>
        <begin position="1"/>
        <end position="69"/>
    </location>
</feature>
<proteinExistence type="predicted"/>
<protein>
    <submittedName>
        <fullName evidence="2">Uncharacterized protein</fullName>
    </submittedName>
</protein>